<reference evidence="10 11" key="1">
    <citation type="submission" date="2023-07" db="EMBL/GenBank/DDBJ databases">
        <title>Comparative genomics of wheat-associated soil bacteria to identify genetic determinants of phenazine resistance.</title>
        <authorList>
            <person name="Mouncey N."/>
        </authorList>
    </citation>
    <scope>NUCLEOTIDE SEQUENCE [LARGE SCALE GENOMIC DNA]</scope>
    <source>
        <strain evidence="10 11">W2I16</strain>
    </source>
</reference>
<sequence length="304" mass="33369">MPLKESSMTATVPAAPAAPEPAPTAPARRPRNRNRNRKQMLVFTVLLVVSVLMSLPFVELMISSLRPANEMSSDTWLPSVLDWHNYADAVKTIPFWRFGRNSLLLAVVNALLTTVSSALVGYGFARLRAPGKSLLFGLLISTMMVPQIVTLIPTYLMFAQVGLVGTYWPWVLWGSAGAPYAIFLYRQFFSSFPKELEEAAVIDGAGRIRVFFQIFLPLSRPLMVTAFVLAFNAVWGDFIAPNLLLDQSNTTLAVGVGQGYVNDRGFPLPNLLAGGAVLYLVPVILLFLAAQRSYVRGFVNSGLK</sequence>
<keyword evidence="10" id="KW-0762">Sugar transport</keyword>
<dbReference type="EMBL" id="JAUSZS010000004">
    <property type="protein sequence ID" value="MDQ0933625.1"/>
    <property type="molecule type" value="Genomic_DNA"/>
</dbReference>
<comment type="caution">
    <text evidence="10">The sequence shown here is derived from an EMBL/GenBank/DDBJ whole genome shotgun (WGS) entry which is preliminary data.</text>
</comment>
<keyword evidence="11" id="KW-1185">Reference proteome</keyword>
<evidence type="ECO:0000256" key="7">
    <source>
        <dbReference type="RuleBase" id="RU363032"/>
    </source>
</evidence>
<keyword evidence="6 7" id="KW-0472">Membrane</keyword>
<dbReference type="Proteomes" id="UP001223072">
    <property type="component" value="Unassembled WGS sequence"/>
</dbReference>
<dbReference type="SUPFAM" id="SSF161098">
    <property type="entry name" value="MetI-like"/>
    <property type="match status" value="1"/>
</dbReference>
<dbReference type="Gene3D" id="1.10.3720.10">
    <property type="entry name" value="MetI-like"/>
    <property type="match status" value="1"/>
</dbReference>
<name>A0ABU0RNQ0_9ACTN</name>
<accession>A0ABU0RNQ0</accession>
<evidence type="ECO:0000256" key="5">
    <source>
        <dbReference type="ARBA" id="ARBA00022989"/>
    </source>
</evidence>
<protein>
    <submittedName>
        <fullName evidence="10">Multiple sugar transport system permease protein</fullName>
    </submittedName>
</protein>
<proteinExistence type="inferred from homology"/>
<dbReference type="InterPro" id="IPR035906">
    <property type="entry name" value="MetI-like_sf"/>
</dbReference>
<organism evidence="10 11">
    <name type="scientific">Streptomyces turgidiscabies</name>
    <dbReference type="NCBI Taxonomy" id="85558"/>
    <lineage>
        <taxon>Bacteria</taxon>
        <taxon>Bacillati</taxon>
        <taxon>Actinomycetota</taxon>
        <taxon>Actinomycetes</taxon>
        <taxon>Kitasatosporales</taxon>
        <taxon>Streptomycetaceae</taxon>
        <taxon>Streptomyces</taxon>
    </lineage>
</organism>
<keyword evidence="5 7" id="KW-1133">Transmembrane helix</keyword>
<comment type="similarity">
    <text evidence="7">Belongs to the binding-protein-dependent transport system permease family.</text>
</comment>
<feature type="region of interest" description="Disordered" evidence="8">
    <location>
        <begin position="1"/>
        <end position="33"/>
    </location>
</feature>
<feature type="transmembrane region" description="Helical" evidence="7">
    <location>
        <begin position="170"/>
        <end position="189"/>
    </location>
</feature>
<evidence type="ECO:0000259" key="9">
    <source>
        <dbReference type="PROSITE" id="PS50928"/>
    </source>
</evidence>
<dbReference type="CDD" id="cd06261">
    <property type="entry name" value="TM_PBP2"/>
    <property type="match status" value="1"/>
</dbReference>
<feature type="transmembrane region" description="Helical" evidence="7">
    <location>
        <begin position="134"/>
        <end position="158"/>
    </location>
</feature>
<evidence type="ECO:0000256" key="2">
    <source>
        <dbReference type="ARBA" id="ARBA00022448"/>
    </source>
</evidence>
<feature type="transmembrane region" description="Helical" evidence="7">
    <location>
        <begin position="271"/>
        <end position="290"/>
    </location>
</feature>
<evidence type="ECO:0000256" key="4">
    <source>
        <dbReference type="ARBA" id="ARBA00022692"/>
    </source>
</evidence>
<keyword evidence="3" id="KW-1003">Cell membrane</keyword>
<feature type="transmembrane region" description="Helical" evidence="7">
    <location>
        <begin position="210"/>
        <end position="235"/>
    </location>
</feature>
<evidence type="ECO:0000256" key="3">
    <source>
        <dbReference type="ARBA" id="ARBA00022475"/>
    </source>
</evidence>
<feature type="compositionally biased region" description="Polar residues" evidence="8">
    <location>
        <begin position="1"/>
        <end position="10"/>
    </location>
</feature>
<evidence type="ECO:0000256" key="8">
    <source>
        <dbReference type="SAM" id="MobiDB-lite"/>
    </source>
</evidence>
<evidence type="ECO:0000256" key="6">
    <source>
        <dbReference type="ARBA" id="ARBA00023136"/>
    </source>
</evidence>
<feature type="transmembrane region" description="Helical" evidence="7">
    <location>
        <begin position="40"/>
        <end position="62"/>
    </location>
</feature>
<dbReference type="PROSITE" id="PS50928">
    <property type="entry name" value="ABC_TM1"/>
    <property type="match status" value="1"/>
</dbReference>
<evidence type="ECO:0000313" key="10">
    <source>
        <dbReference type="EMBL" id="MDQ0933625.1"/>
    </source>
</evidence>
<gene>
    <name evidence="10" type="ORF">QFZ49_003565</name>
</gene>
<evidence type="ECO:0000313" key="11">
    <source>
        <dbReference type="Proteomes" id="UP001223072"/>
    </source>
</evidence>
<feature type="transmembrane region" description="Helical" evidence="7">
    <location>
        <begin position="103"/>
        <end position="122"/>
    </location>
</feature>
<feature type="domain" description="ABC transmembrane type-1" evidence="9">
    <location>
        <begin position="99"/>
        <end position="289"/>
    </location>
</feature>
<keyword evidence="2 7" id="KW-0813">Transport</keyword>
<dbReference type="InterPro" id="IPR000515">
    <property type="entry name" value="MetI-like"/>
</dbReference>
<comment type="subcellular location">
    <subcellularLocation>
        <location evidence="1 7">Cell membrane</location>
        <topology evidence="1 7">Multi-pass membrane protein</topology>
    </subcellularLocation>
</comment>
<dbReference type="PANTHER" id="PTHR43744:SF12">
    <property type="entry name" value="ABC TRANSPORTER PERMEASE PROTEIN MG189-RELATED"/>
    <property type="match status" value="1"/>
</dbReference>
<dbReference type="Pfam" id="PF00528">
    <property type="entry name" value="BPD_transp_1"/>
    <property type="match status" value="1"/>
</dbReference>
<dbReference type="PANTHER" id="PTHR43744">
    <property type="entry name" value="ABC TRANSPORTER PERMEASE PROTEIN MG189-RELATED-RELATED"/>
    <property type="match status" value="1"/>
</dbReference>
<evidence type="ECO:0000256" key="1">
    <source>
        <dbReference type="ARBA" id="ARBA00004651"/>
    </source>
</evidence>
<keyword evidence="4 7" id="KW-0812">Transmembrane</keyword>